<dbReference type="PANTHER" id="PTHR37841">
    <property type="entry name" value="GLR2918 PROTEIN"/>
    <property type="match status" value="1"/>
</dbReference>
<accession>A0ABQ2L2M2</accession>
<proteinExistence type="predicted"/>
<protein>
    <recommendedName>
        <fullName evidence="4">WG repeat-containing protein</fullName>
    </recommendedName>
</protein>
<gene>
    <name evidence="2" type="ORF">GCM10010969_21840</name>
</gene>
<dbReference type="RefSeq" id="WP_018978030.1">
    <property type="nucleotide sequence ID" value="NZ_BMLN01000005.1"/>
</dbReference>
<name>A0ABQ2L2M2_9BACL</name>
<evidence type="ECO:0000256" key="1">
    <source>
        <dbReference type="SAM" id="SignalP"/>
    </source>
</evidence>
<dbReference type="Proteomes" id="UP000606653">
    <property type="component" value="Unassembled WGS sequence"/>
</dbReference>
<dbReference type="EMBL" id="BMLN01000005">
    <property type="protein sequence ID" value="GGO00511.1"/>
    <property type="molecule type" value="Genomic_DNA"/>
</dbReference>
<dbReference type="SUPFAM" id="SSF69360">
    <property type="entry name" value="Cell wall binding repeat"/>
    <property type="match status" value="2"/>
</dbReference>
<evidence type="ECO:0000313" key="3">
    <source>
        <dbReference type="Proteomes" id="UP000606653"/>
    </source>
</evidence>
<keyword evidence="3" id="KW-1185">Reference proteome</keyword>
<dbReference type="Pfam" id="PF14903">
    <property type="entry name" value="WG_beta_rep"/>
    <property type="match status" value="4"/>
</dbReference>
<evidence type="ECO:0000313" key="2">
    <source>
        <dbReference type="EMBL" id="GGO00511.1"/>
    </source>
</evidence>
<dbReference type="PANTHER" id="PTHR37841:SF1">
    <property type="entry name" value="DUF3298 DOMAIN-CONTAINING PROTEIN"/>
    <property type="match status" value="1"/>
</dbReference>
<feature type="chain" id="PRO_5045317192" description="WG repeat-containing protein" evidence="1">
    <location>
        <begin position="32"/>
        <end position="355"/>
    </location>
</feature>
<dbReference type="InterPro" id="IPR032774">
    <property type="entry name" value="WG_beta_rep"/>
</dbReference>
<organism evidence="2 3">
    <name type="scientific">Saccharibacillus kuerlensis</name>
    <dbReference type="NCBI Taxonomy" id="459527"/>
    <lineage>
        <taxon>Bacteria</taxon>
        <taxon>Bacillati</taxon>
        <taxon>Bacillota</taxon>
        <taxon>Bacilli</taxon>
        <taxon>Bacillales</taxon>
        <taxon>Paenibacillaceae</taxon>
        <taxon>Saccharibacillus</taxon>
    </lineage>
</organism>
<comment type="caution">
    <text evidence="2">The sequence shown here is derived from an EMBL/GenBank/DDBJ whole genome shotgun (WGS) entry which is preliminary data.</text>
</comment>
<evidence type="ECO:0008006" key="4">
    <source>
        <dbReference type="Google" id="ProtNLM"/>
    </source>
</evidence>
<reference evidence="3" key="1">
    <citation type="journal article" date="2019" name="Int. J. Syst. Evol. Microbiol.">
        <title>The Global Catalogue of Microorganisms (GCM) 10K type strain sequencing project: providing services to taxonomists for standard genome sequencing and annotation.</title>
        <authorList>
            <consortium name="The Broad Institute Genomics Platform"/>
            <consortium name="The Broad Institute Genome Sequencing Center for Infectious Disease"/>
            <person name="Wu L."/>
            <person name="Ma J."/>
        </authorList>
    </citation>
    <scope>NUCLEOTIDE SEQUENCE [LARGE SCALE GENOMIC DNA]</scope>
    <source>
        <strain evidence="3">CGMCC 1.6964</strain>
    </source>
</reference>
<feature type="signal peptide" evidence="1">
    <location>
        <begin position="1"/>
        <end position="31"/>
    </location>
</feature>
<keyword evidence="1" id="KW-0732">Signal</keyword>
<dbReference type="PROSITE" id="PS51257">
    <property type="entry name" value="PROKAR_LIPOPROTEIN"/>
    <property type="match status" value="1"/>
</dbReference>
<sequence>MKQPARSICKTFLWILTLMLILAAGCRSDTAQQGPSTADIFRTQDWRPVLVGSKYGYADSSNRLVLKPAYHEARHFSEGLAFVRIGEQAGYIDATGQMVIEGKGGGDFRSGLAVVMDHDAKNAGGIGEHWNYIDKQGDVVLGAGYYRANSFSEGLASVWPDEKSGAVFIDPKGTVVLDGGFSYGGSFSEGLAVAAKGGKWGFVDKQGKTLPPQFVYDAARNFSEGLAAVLLGEKWGFIDKQGNKVVEPRYEEVGRFSEGLAKFRLNGLWGFIDASGRVKIDPTFTDARDYSEGLAAVRANNGLWGYIGAGGSYRIQPRFEVAYGSENRTMLVKHRDTGAYGYVDWEGKPVHFIVK</sequence>